<dbReference type="PRINTS" id="PR00111">
    <property type="entry name" value="ABHYDROLASE"/>
</dbReference>
<dbReference type="Pfam" id="PF12697">
    <property type="entry name" value="Abhydrolase_6"/>
    <property type="match status" value="1"/>
</dbReference>
<gene>
    <name evidence="2" type="ORF">TSPGSL018_8723</name>
</gene>
<dbReference type="GO" id="GO:0003824">
    <property type="term" value="F:catalytic activity"/>
    <property type="evidence" value="ECO:0007669"/>
    <property type="project" value="InterPro"/>
</dbReference>
<proteinExistence type="predicted"/>
<dbReference type="PANTHER" id="PTHR43689">
    <property type="entry name" value="HYDROLASE"/>
    <property type="match status" value="1"/>
</dbReference>
<sequence length="380" mass="41633">MYFASIGSRANPFGSLWSCGLESKSISTSQPVRNCARGSGGLQLFWKSVSQVKHVSRRSSTRVCSGRGETLVSQEVADASFLPSELASITEPAAIEMAAQLRQIPVFTPGAEEAVNTACVGPVEAKIKTSENPVVLLHGFDSSSLEFRRLYPLLASQTETWAVDLIGWGFTEAGFDRKPDQALGPKEKRAHLYAWWKQYVGRPMVLVGASLGGAAAIDFAVEHPEAVHKLVLVDAQGFIDGIGPMASLPKPLAVLGVRVLRSIPLRQAANKMAYYNKERFATEDAMRVGRLHTFMPGWTDANCAFMRSGGYSIADKISKVGQETLILWGRNDEILDPKYASQFLEAIPRSRLVWVEECGHCAHLEKPEFMAEQVLEFALS</sequence>
<dbReference type="InterPro" id="IPR000639">
    <property type="entry name" value="Epox_hydrolase-like"/>
</dbReference>
<dbReference type="Gene3D" id="3.40.50.1820">
    <property type="entry name" value="alpha/beta hydrolase"/>
    <property type="match status" value="1"/>
</dbReference>
<dbReference type="InterPro" id="IPR000073">
    <property type="entry name" value="AB_hydrolase_1"/>
</dbReference>
<evidence type="ECO:0000259" key="1">
    <source>
        <dbReference type="Pfam" id="PF12697"/>
    </source>
</evidence>
<evidence type="ECO:0000313" key="2">
    <source>
        <dbReference type="EMBL" id="JAC68439.1"/>
    </source>
</evidence>
<dbReference type="PANTHER" id="PTHR43689:SF8">
    <property type="entry name" value="ALPHA_BETA-HYDROLASES SUPERFAMILY PROTEIN"/>
    <property type="match status" value="1"/>
</dbReference>
<dbReference type="AlphaFoldDB" id="A0A061RCB7"/>
<reference evidence="2" key="1">
    <citation type="submission" date="2014-05" db="EMBL/GenBank/DDBJ databases">
        <title>The transcriptome of the halophilic microalga Tetraselmis sp. GSL018 isolated from the Great Salt Lake, Utah.</title>
        <authorList>
            <person name="Jinkerson R.E."/>
            <person name="D'Adamo S."/>
            <person name="Posewitz M.C."/>
        </authorList>
    </citation>
    <scope>NUCLEOTIDE SEQUENCE</scope>
    <source>
        <strain evidence="2">GSL018</strain>
    </source>
</reference>
<organism evidence="2">
    <name type="scientific">Tetraselmis sp. GSL018</name>
    <dbReference type="NCBI Taxonomy" id="582737"/>
    <lineage>
        <taxon>Eukaryota</taxon>
        <taxon>Viridiplantae</taxon>
        <taxon>Chlorophyta</taxon>
        <taxon>core chlorophytes</taxon>
        <taxon>Chlorodendrophyceae</taxon>
        <taxon>Chlorodendrales</taxon>
        <taxon>Chlorodendraceae</taxon>
        <taxon>Tetraselmis</taxon>
    </lineage>
</organism>
<dbReference type="InterPro" id="IPR029058">
    <property type="entry name" value="AB_hydrolase_fold"/>
</dbReference>
<accession>A0A061RCB7</accession>
<dbReference type="EMBL" id="GBEZ01017945">
    <property type="protein sequence ID" value="JAC68439.1"/>
    <property type="molecule type" value="Transcribed_RNA"/>
</dbReference>
<feature type="domain" description="AB hydrolase-1" evidence="1">
    <location>
        <begin position="134"/>
        <end position="372"/>
    </location>
</feature>
<dbReference type="SUPFAM" id="SSF53474">
    <property type="entry name" value="alpha/beta-Hydrolases"/>
    <property type="match status" value="1"/>
</dbReference>
<dbReference type="PRINTS" id="PR00412">
    <property type="entry name" value="EPOXHYDRLASE"/>
</dbReference>
<protein>
    <recommendedName>
        <fullName evidence="1">AB hydrolase-1 domain-containing protein</fullName>
    </recommendedName>
</protein>
<name>A0A061RCB7_9CHLO</name>